<dbReference type="AlphaFoldDB" id="A0A136J5Y5"/>
<dbReference type="GO" id="GO:0031087">
    <property type="term" value="P:deadenylation-independent decapping of nuclear-transcribed mRNA"/>
    <property type="evidence" value="ECO:0007669"/>
    <property type="project" value="TreeGrafter"/>
</dbReference>
<dbReference type="GO" id="GO:0000290">
    <property type="term" value="P:deadenylation-dependent decapping of nuclear-transcribed mRNA"/>
    <property type="evidence" value="ECO:0007669"/>
    <property type="project" value="InterPro"/>
</dbReference>
<dbReference type="PANTHER" id="PTHR16290">
    <property type="entry name" value="TRANSCRIPTION FACTOR SMIF DECAPPING ENZYME DCP1"/>
    <property type="match status" value="1"/>
</dbReference>
<dbReference type="GO" id="GO:0000932">
    <property type="term" value="C:P-body"/>
    <property type="evidence" value="ECO:0007669"/>
    <property type="project" value="TreeGrafter"/>
</dbReference>
<dbReference type="InParanoid" id="A0A136J5Y5"/>
<feature type="compositionally biased region" description="Basic residues" evidence="5">
    <location>
        <begin position="1"/>
        <end position="10"/>
    </location>
</feature>
<proteinExistence type="inferred from homology"/>
<dbReference type="Proteomes" id="UP000070501">
    <property type="component" value="Unassembled WGS sequence"/>
</dbReference>
<dbReference type="SUPFAM" id="SSF50729">
    <property type="entry name" value="PH domain-like"/>
    <property type="match status" value="1"/>
</dbReference>
<evidence type="ECO:0000256" key="3">
    <source>
        <dbReference type="ARBA" id="ARBA00022490"/>
    </source>
</evidence>
<evidence type="ECO:0000256" key="1">
    <source>
        <dbReference type="ARBA" id="ARBA00004496"/>
    </source>
</evidence>
<dbReference type="PANTHER" id="PTHR16290:SF0">
    <property type="entry name" value="DECAPPING PROTEIN 1, ISOFORM A"/>
    <property type="match status" value="1"/>
</dbReference>
<evidence type="ECO:0008006" key="8">
    <source>
        <dbReference type="Google" id="ProtNLM"/>
    </source>
</evidence>
<evidence type="ECO:0000313" key="7">
    <source>
        <dbReference type="Proteomes" id="UP000070501"/>
    </source>
</evidence>
<reference evidence="7" key="1">
    <citation type="submission" date="2016-02" db="EMBL/GenBank/DDBJ databases">
        <title>Draft genome sequence of Microdochium bolleyi, a fungal endophyte of beachgrass.</title>
        <authorList>
            <consortium name="DOE Joint Genome Institute"/>
            <person name="David A.S."/>
            <person name="May G."/>
            <person name="Haridas S."/>
            <person name="Lim J."/>
            <person name="Wang M."/>
            <person name="Labutti K."/>
            <person name="Lipzen A."/>
            <person name="Barry K."/>
            <person name="Grigoriev I.V."/>
        </authorList>
    </citation>
    <scope>NUCLEOTIDE SEQUENCE [LARGE SCALE GENOMIC DNA]</scope>
    <source>
        <strain evidence="7">J235TASD1</strain>
    </source>
</reference>
<keyword evidence="3" id="KW-0963">Cytoplasm</keyword>
<gene>
    <name evidence="6" type="ORF">Micbo1qcDRAFT_202743</name>
</gene>
<evidence type="ECO:0000256" key="4">
    <source>
        <dbReference type="ARBA" id="ARBA00022664"/>
    </source>
</evidence>
<dbReference type="EMBL" id="KQ964248">
    <property type="protein sequence ID" value="KXJ92519.1"/>
    <property type="molecule type" value="Genomic_DNA"/>
</dbReference>
<name>A0A136J5Y5_9PEZI</name>
<evidence type="ECO:0000256" key="2">
    <source>
        <dbReference type="ARBA" id="ARBA00008778"/>
    </source>
</evidence>
<evidence type="ECO:0000256" key="5">
    <source>
        <dbReference type="SAM" id="MobiDB-lite"/>
    </source>
</evidence>
<sequence length="243" mass="26732">MSRPTPRKNKGAGGGHARTRSQHLQAQAQVVQTSDYESDTPYYMSADAPSAAAHLANRSTMSIRDLNLSVLKRYLPSITDVLFHAVNGVVYTLSYSSMTWERGTVEGTVFVCLQGGHPAQDLGSNACVIVLNRKGLDNFILDLSTVSSIEFQDGLLMFALEDQDSTLDQPRTYGVWTHYDNEVERKDMSEQVRSLWASVRAARAQRQAAGLEYHQQAHDAQMGPALQALGRRLSLSALFGNVA</sequence>
<accession>A0A136J5Y5</accession>
<dbReference type="STRING" id="196109.A0A136J5Y5"/>
<protein>
    <recommendedName>
        <fullName evidence="8">Dcp1-like decapping family-domain-containing protein</fullName>
    </recommendedName>
</protein>
<evidence type="ECO:0000313" key="6">
    <source>
        <dbReference type="EMBL" id="KXJ92519.1"/>
    </source>
</evidence>
<dbReference type="InterPro" id="IPR011993">
    <property type="entry name" value="PH-like_dom_sf"/>
</dbReference>
<dbReference type="Gene3D" id="2.30.29.30">
    <property type="entry name" value="Pleckstrin-homology domain (PH domain)/Phosphotyrosine-binding domain (PTB)"/>
    <property type="match status" value="1"/>
</dbReference>
<dbReference type="GO" id="GO:0008047">
    <property type="term" value="F:enzyme activator activity"/>
    <property type="evidence" value="ECO:0007669"/>
    <property type="project" value="InterPro"/>
</dbReference>
<keyword evidence="7" id="KW-1185">Reference proteome</keyword>
<dbReference type="InterPro" id="IPR010334">
    <property type="entry name" value="Dcp1"/>
</dbReference>
<dbReference type="GO" id="GO:0003729">
    <property type="term" value="F:mRNA binding"/>
    <property type="evidence" value="ECO:0007669"/>
    <property type="project" value="TreeGrafter"/>
</dbReference>
<dbReference type="OrthoDB" id="255837at2759"/>
<comment type="subcellular location">
    <subcellularLocation>
        <location evidence="1">Cytoplasm</location>
    </subcellularLocation>
</comment>
<feature type="region of interest" description="Disordered" evidence="5">
    <location>
        <begin position="1"/>
        <end position="23"/>
    </location>
</feature>
<dbReference type="Pfam" id="PF06058">
    <property type="entry name" value="DCP1"/>
    <property type="match status" value="1"/>
</dbReference>
<keyword evidence="4" id="KW-0507">mRNA processing</keyword>
<organism evidence="6 7">
    <name type="scientific">Microdochium bolleyi</name>
    <dbReference type="NCBI Taxonomy" id="196109"/>
    <lineage>
        <taxon>Eukaryota</taxon>
        <taxon>Fungi</taxon>
        <taxon>Dikarya</taxon>
        <taxon>Ascomycota</taxon>
        <taxon>Pezizomycotina</taxon>
        <taxon>Sordariomycetes</taxon>
        <taxon>Xylariomycetidae</taxon>
        <taxon>Xylariales</taxon>
        <taxon>Microdochiaceae</taxon>
        <taxon>Microdochium</taxon>
    </lineage>
</organism>
<dbReference type="GO" id="GO:0006397">
    <property type="term" value="P:mRNA processing"/>
    <property type="evidence" value="ECO:0007669"/>
    <property type="project" value="UniProtKB-KW"/>
</dbReference>
<comment type="similarity">
    <text evidence="2">Belongs to the DCP1 family.</text>
</comment>